<proteinExistence type="predicted"/>
<feature type="region of interest" description="Disordered" evidence="4">
    <location>
        <begin position="1"/>
        <end position="21"/>
    </location>
</feature>
<dbReference type="InterPro" id="IPR011991">
    <property type="entry name" value="ArsR-like_HTH"/>
</dbReference>
<dbReference type="PANTHER" id="PTHR33154">
    <property type="entry name" value="TRANSCRIPTIONAL REGULATOR, ARSR FAMILY"/>
    <property type="match status" value="1"/>
</dbReference>
<gene>
    <name evidence="6" type="ORF">JQS43_23215</name>
</gene>
<accession>A0A895YFX2</accession>
<evidence type="ECO:0000259" key="5">
    <source>
        <dbReference type="SMART" id="SM00418"/>
    </source>
</evidence>
<name>A0A895YFX2_9ACTN</name>
<dbReference type="InterPro" id="IPR001845">
    <property type="entry name" value="HTH_ArsR_DNA-bd_dom"/>
</dbReference>
<dbReference type="CDD" id="cd00090">
    <property type="entry name" value="HTH_ARSR"/>
    <property type="match status" value="1"/>
</dbReference>
<dbReference type="SUPFAM" id="SSF46785">
    <property type="entry name" value="Winged helix' DNA-binding domain"/>
    <property type="match status" value="1"/>
</dbReference>
<keyword evidence="7" id="KW-1185">Reference proteome</keyword>
<evidence type="ECO:0000313" key="6">
    <source>
        <dbReference type="EMBL" id="QSB14369.1"/>
    </source>
</evidence>
<dbReference type="InterPro" id="IPR036390">
    <property type="entry name" value="WH_DNA-bd_sf"/>
</dbReference>
<sequence>MATDEGSGPNEERMGLTDPGAIKALSHPARLSIVDHLGSTGEPATATELAQLVGLSPSATSYHLRAMAKYGLIEAAEGRGDGRERRWRVVGGGYHFETDPAGTQERREAEQALVAAVVARSNARVTDWLGQLEAEPAQWRQSLGISDSSLLVTPDELAELVAGYQELLRPYLRRHRGDPPPQARVVSAQLRLVPTTN</sequence>
<keyword evidence="2" id="KW-0238">DNA-binding</keyword>
<evidence type="ECO:0000256" key="3">
    <source>
        <dbReference type="ARBA" id="ARBA00023163"/>
    </source>
</evidence>
<evidence type="ECO:0000256" key="4">
    <source>
        <dbReference type="SAM" id="MobiDB-lite"/>
    </source>
</evidence>
<evidence type="ECO:0000313" key="7">
    <source>
        <dbReference type="Proteomes" id="UP000662857"/>
    </source>
</evidence>
<keyword evidence="1" id="KW-0805">Transcription regulation</keyword>
<keyword evidence="3" id="KW-0804">Transcription</keyword>
<protein>
    <submittedName>
        <fullName evidence="6">Winged helix-turn-helix transcriptional regulator</fullName>
    </submittedName>
</protein>
<dbReference type="SMART" id="SM00418">
    <property type="entry name" value="HTH_ARSR"/>
    <property type="match status" value="1"/>
</dbReference>
<dbReference type="EMBL" id="CP070499">
    <property type="protein sequence ID" value="QSB14369.1"/>
    <property type="molecule type" value="Genomic_DNA"/>
</dbReference>
<dbReference type="InterPro" id="IPR036388">
    <property type="entry name" value="WH-like_DNA-bd_sf"/>
</dbReference>
<dbReference type="Gene3D" id="1.10.10.10">
    <property type="entry name" value="Winged helix-like DNA-binding domain superfamily/Winged helix DNA-binding domain"/>
    <property type="match status" value="1"/>
</dbReference>
<feature type="domain" description="HTH arsR-type" evidence="5">
    <location>
        <begin position="20"/>
        <end position="105"/>
    </location>
</feature>
<dbReference type="AlphaFoldDB" id="A0A895YFX2"/>
<dbReference type="GO" id="GO:0003700">
    <property type="term" value="F:DNA-binding transcription factor activity"/>
    <property type="evidence" value="ECO:0007669"/>
    <property type="project" value="InterPro"/>
</dbReference>
<dbReference type="RefSeq" id="WP_239676498.1">
    <property type="nucleotide sequence ID" value="NZ_CP070499.1"/>
</dbReference>
<evidence type="ECO:0000256" key="2">
    <source>
        <dbReference type="ARBA" id="ARBA00023125"/>
    </source>
</evidence>
<dbReference type="InterPro" id="IPR051081">
    <property type="entry name" value="HTH_MetalResp_TranReg"/>
</dbReference>
<dbReference type="KEGG" id="nhy:JQS43_23215"/>
<dbReference type="Proteomes" id="UP000662857">
    <property type="component" value="Chromosome"/>
</dbReference>
<dbReference type="GO" id="GO:0003677">
    <property type="term" value="F:DNA binding"/>
    <property type="evidence" value="ECO:0007669"/>
    <property type="project" value="UniProtKB-KW"/>
</dbReference>
<organism evidence="6 7">
    <name type="scientific">Natronosporangium hydrolyticum</name>
    <dbReference type="NCBI Taxonomy" id="2811111"/>
    <lineage>
        <taxon>Bacteria</taxon>
        <taxon>Bacillati</taxon>
        <taxon>Actinomycetota</taxon>
        <taxon>Actinomycetes</taxon>
        <taxon>Micromonosporales</taxon>
        <taxon>Micromonosporaceae</taxon>
        <taxon>Natronosporangium</taxon>
    </lineage>
</organism>
<reference evidence="6" key="1">
    <citation type="submission" date="2021-02" db="EMBL/GenBank/DDBJ databases">
        <title>Natrosporangium hydrolyticum gen. nov., sp. nov, a haloalkaliphilic actinobacterium from a soda solonchak soil.</title>
        <authorList>
            <person name="Sorokin D.Y."/>
            <person name="Khijniak T.V."/>
            <person name="Zakharycheva A.P."/>
            <person name="Boueva O.V."/>
            <person name="Ariskina E.V."/>
            <person name="Hahnke R.L."/>
            <person name="Bunk B."/>
            <person name="Sproer C."/>
            <person name="Schumann P."/>
            <person name="Evtushenko L.I."/>
            <person name="Kublanov I.V."/>
        </authorList>
    </citation>
    <scope>NUCLEOTIDE SEQUENCE</scope>
    <source>
        <strain evidence="6">DSM 106523</strain>
    </source>
</reference>
<dbReference type="Pfam" id="PF12840">
    <property type="entry name" value="HTH_20"/>
    <property type="match status" value="1"/>
</dbReference>
<dbReference type="PANTHER" id="PTHR33154:SF15">
    <property type="entry name" value="REGULATORY PROTEIN ARSR"/>
    <property type="match status" value="1"/>
</dbReference>
<evidence type="ECO:0000256" key="1">
    <source>
        <dbReference type="ARBA" id="ARBA00023015"/>
    </source>
</evidence>